<organism evidence="2 3">
    <name type="scientific">Trichocladium antarcticum</name>
    <dbReference type="NCBI Taxonomy" id="1450529"/>
    <lineage>
        <taxon>Eukaryota</taxon>
        <taxon>Fungi</taxon>
        <taxon>Dikarya</taxon>
        <taxon>Ascomycota</taxon>
        <taxon>Pezizomycotina</taxon>
        <taxon>Sordariomycetes</taxon>
        <taxon>Sordariomycetidae</taxon>
        <taxon>Sordariales</taxon>
        <taxon>Chaetomiaceae</taxon>
        <taxon>Trichocladium</taxon>
    </lineage>
</organism>
<dbReference type="AlphaFoldDB" id="A0AAN6UGX2"/>
<name>A0AAN6UGX2_9PEZI</name>
<sequence>MPLGSPPRHPTVSSFLLPPSHSTTAAGRRGVVQRRRLNFRSLSDARGCGWPCHSPLAASFLDAAPNGCGWTKYDRHPDSTLLKNHGTMAASTGQSRRRDHDTNDWPARPISDGHSF</sequence>
<gene>
    <name evidence="2" type="ORF">BT67DRAFT_79740</name>
</gene>
<keyword evidence="3" id="KW-1185">Reference proteome</keyword>
<proteinExistence type="predicted"/>
<dbReference type="EMBL" id="MU853417">
    <property type="protein sequence ID" value="KAK4132509.1"/>
    <property type="molecule type" value="Genomic_DNA"/>
</dbReference>
<feature type="region of interest" description="Disordered" evidence="1">
    <location>
        <begin position="74"/>
        <end position="116"/>
    </location>
</feature>
<evidence type="ECO:0000313" key="2">
    <source>
        <dbReference type="EMBL" id="KAK4132509.1"/>
    </source>
</evidence>
<reference evidence="2" key="1">
    <citation type="journal article" date="2023" name="Mol. Phylogenet. Evol.">
        <title>Genome-scale phylogeny and comparative genomics of the fungal order Sordariales.</title>
        <authorList>
            <person name="Hensen N."/>
            <person name="Bonometti L."/>
            <person name="Westerberg I."/>
            <person name="Brannstrom I.O."/>
            <person name="Guillou S."/>
            <person name="Cros-Aarteil S."/>
            <person name="Calhoun S."/>
            <person name="Haridas S."/>
            <person name="Kuo A."/>
            <person name="Mondo S."/>
            <person name="Pangilinan J."/>
            <person name="Riley R."/>
            <person name="LaButti K."/>
            <person name="Andreopoulos B."/>
            <person name="Lipzen A."/>
            <person name="Chen C."/>
            <person name="Yan M."/>
            <person name="Daum C."/>
            <person name="Ng V."/>
            <person name="Clum A."/>
            <person name="Steindorff A."/>
            <person name="Ohm R.A."/>
            <person name="Martin F."/>
            <person name="Silar P."/>
            <person name="Natvig D.O."/>
            <person name="Lalanne C."/>
            <person name="Gautier V."/>
            <person name="Ament-Velasquez S.L."/>
            <person name="Kruys A."/>
            <person name="Hutchinson M.I."/>
            <person name="Powell A.J."/>
            <person name="Barry K."/>
            <person name="Miller A.N."/>
            <person name="Grigoriev I.V."/>
            <person name="Debuchy R."/>
            <person name="Gladieux P."/>
            <person name="Hiltunen Thoren M."/>
            <person name="Johannesson H."/>
        </authorList>
    </citation>
    <scope>NUCLEOTIDE SEQUENCE</scope>
    <source>
        <strain evidence="2">CBS 123565</strain>
    </source>
</reference>
<evidence type="ECO:0000256" key="1">
    <source>
        <dbReference type="SAM" id="MobiDB-lite"/>
    </source>
</evidence>
<accession>A0AAN6UGX2</accession>
<protein>
    <submittedName>
        <fullName evidence="2">Uncharacterized protein</fullName>
    </submittedName>
</protein>
<evidence type="ECO:0000313" key="3">
    <source>
        <dbReference type="Proteomes" id="UP001304895"/>
    </source>
</evidence>
<reference evidence="2" key="2">
    <citation type="submission" date="2023-05" db="EMBL/GenBank/DDBJ databases">
        <authorList>
            <consortium name="Lawrence Berkeley National Laboratory"/>
            <person name="Steindorff A."/>
            <person name="Hensen N."/>
            <person name="Bonometti L."/>
            <person name="Westerberg I."/>
            <person name="Brannstrom I.O."/>
            <person name="Guillou S."/>
            <person name="Cros-Aarteil S."/>
            <person name="Calhoun S."/>
            <person name="Haridas S."/>
            <person name="Kuo A."/>
            <person name="Mondo S."/>
            <person name="Pangilinan J."/>
            <person name="Riley R."/>
            <person name="Labutti K."/>
            <person name="Andreopoulos B."/>
            <person name="Lipzen A."/>
            <person name="Chen C."/>
            <person name="Yanf M."/>
            <person name="Daum C."/>
            <person name="Ng V."/>
            <person name="Clum A."/>
            <person name="Ohm R."/>
            <person name="Martin F."/>
            <person name="Silar P."/>
            <person name="Natvig D."/>
            <person name="Lalanne C."/>
            <person name="Gautier V."/>
            <person name="Ament-Velasquez S.L."/>
            <person name="Kruys A."/>
            <person name="Hutchinson M.I."/>
            <person name="Powell A.J."/>
            <person name="Barry K."/>
            <person name="Miller A.N."/>
            <person name="Grigoriev I.V."/>
            <person name="Debuchy R."/>
            <person name="Gladieux P."/>
            <person name="Thoren M.H."/>
            <person name="Johannesson H."/>
        </authorList>
    </citation>
    <scope>NUCLEOTIDE SEQUENCE</scope>
    <source>
        <strain evidence="2">CBS 123565</strain>
    </source>
</reference>
<dbReference type="Proteomes" id="UP001304895">
    <property type="component" value="Unassembled WGS sequence"/>
</dbReference>
<feature type="region of interest" description="Disordered" evidence="1">
    <location>
        <begin position="1"/>
        <end position="29"/>
    </location>
</feature>
<comment type="caution">
    <text evidence="2">The sequence shown here is derived from an EMBL/GenBank/DDBJ whole genome shotgun (WGS) entry which is preliminary data.</text>
</comment>